<feature type="transmembrane region" description="Helical" evidence="1">
    <location>
        <begin position="159"/>
        <end position="179"/>
    </location>
</feature>
<dbReference type="InterPro" id="IPR011989">
    <property type="entry name" value="ARM-like"/>
</dbReference>
<evidence type="ECO:0000313" key="3">
    <source>
        <dbReference type="Proteomes" id="UP000808337"/>
    </source>
</evidence>
<name>A0A9D7SPK7_9BACT</name>
<feature type="transmembrane region" description="Helical" evidence="1">
    <location>
        <begin position="7"/>
        <end position="24"/>
    </location>
</feature>
<dbReference type="Gene3D" id="1.25.10.10">
    <property type="entry name" value="Leucine-rich Repeat Variant"/>
    <property type="match status" value="1"/>
</dbReference>
<feature type="transmembrane region" description="Helical" evidence="1">
    <location>
        <begin position="374"/>
        <end position="395"/>
    </location>
</feature>
<dbReference type="PANTHER" id="PTHR43596">
    <property type="entry name" value="ADP,ATP CARRIER PROTEIN"/>
    <property type="match status" value="1"/>
</dbReference>
<dbReference type="AlphaFoldDB" id="A0A9D7SPK7"/>
<gene>
    <name evidence="2" type="ORF">IPP15_00480</name>
</gene>
<keyword evidence="1" id="KW-0472">Membrane</keyword>
<dbReference type="PANTHER" id="PTHR43596:SF1">
    <property type="entry name" value="ADP,ATP CARRIER PROTEIN"/>
    <property type="match status" value="1"/>
</dbReference>
<dbReference type="InterPro" id="IPR016024">
    <property type="entry name" value="ARM-type_fold"/>
</dbReference>
<feature type="transmembrane region" description="Helical" evidence="1">
    <location>
        <begin position="101"/>
        <end position="122"/>
    </location>
</feature>
<dbReference type="Proteomes" id="UP000808337">
    <property type="component" value="Unassembled WGS sequence"/>
</dbReference>
<accession>A0A9D7SPK7</accession>
<dbReference type="SUPFAM" id="SSF48371">
    <property type="entry name" value="ARM repeat"/>
    <property type="match status" value="1"/>
</dbReference>
<feature type="transmembrane region" description="Helical" evidence="1">
    <location>
        <begin position="217"/>
        <end position="234"/>
    </location>
</feature>
<comment type="caution">
    <text evidence="2">The sequence shown here is derived from an EMBL/GenBank/DDBJ whole genome shotgun (WGS) entry which is preliminary data.</text>
</comment>
<organism evidence="2 3">
    <name type="scientific">Candidatus Opimibacter skivensis</name>
    <dbReference type="NCBI Taxonomy" id="2982028"/>
    <lineage>
        <taxon>Bacteria</taxon>
        <taxon>Pseudomonadati</taxon>
        <taxon>Bacteroidota</taxon>
        <taxon>Saprospiria</taxon>
        <taxon>Saprospirales</taxon>
        <taxon>Saprospiraceae</taxon>
        <taxon>Candidatus Opimibacter</taxon>
    </lineage>
</organism>
<proteinExistence type="predicted"/>
<feature type="transmembrane region" description="Helical" evidence="1">
    <location>
        <begin position="287"/>
        <end position="312"/>
    </location>
</feature>
<dbReference type="InterPro" id="IPR036259">
    <property type="entry name" value="MFS_trans_sf"/>
</dbReference>
<feature type="transmembrane region" description="Helical" evidence="1">
    <location>
        <begin position="348"/>
        <end position="368"/>
    </location>
</feature>
<feature type="transmembrane region" description="Helical" evidence="1">
    <location>
        <begin position="254"/>
        <end position="275"/>
    </location>
</feature>
<keyword evidence="1" id="KW-0812">Transmembrane</keyword>
<dbReference type="EMBL" id="JADKGY010000001">
    <property type="protein sequence ID" value="MBK9980895.1"/>
    <property type="molecule type" value="Genomic_DNA"/>
</dbReference>
<dbReference type="SUPFAM" id="SSF103473">
    <property type="entry name" value="MFS general substrate transporter"/>
    <property type="match status" value="1"/>
</dbReference>
<feature type="transmembrane region" description="Helical" evidence="1">
    <location>
        <begin position="44"/>
        <end position="63"/>
    </location>
</feature>
<feature type="transmembrane region" description="Helical" evidence="1">
    <location>
        <begin position="134"/>
        <end position="153"/>
    </location>
</feature>
<evidence type="ECO:0000313" key="2">
    <source>
        <dbReference type="EMBL" id="MBK9980895.1"/>
    </source>
</evidence>
<feature type="transmembrane region" description="Helical" evidence="1">
    <location>
        <begin position="75"/>
        <end position="95"/>
    </location>
</feature>
<evidence type="ECO:0008006" key="4">
    <source>
        <dbReference type="Google" id="ProtNLM"/>
    </source>
</evidence>
<reference evidence="2 3" key="1">
    <citation type="submission" date="2020-10" db="EMBL/GenBank/DDBJ databases">
        <title>Connecting structure to function with the recovery of over 1000 high-quality activated sludge metagenome-assembled genomes encoding full-length rRNA genes using long-read sequencing.</title>
        <authorList>
            <person name="Singleton C.M."/>
            <person name="Petriglieri F."/>
            <person name="Kristensen J.M."/>
            <person name="Kirkegaard R.H."/>
            <person name="Michaelsen T.Y."/>
            <person name="Andersen M.H."/>
            <person name="Karst S.M."/>
            <person name="Dueholm M.S."/>
            <person name="Nielsen P.H."/>
            <person name="Albertsen M."/>
        </authorList>
    </citation>
    <scope>NUCLEOTIDE SEQUENCE [LARGE SCALE GENOMIC DNA]</scope>
    <source>
        <strain evidence="2">Ribe_18-Q3-R11-54_MAXAC.273</strain>
    </source>
</reference>
<sequence>MGEFRRVLLMLINIFLIIQCLWIIKPVANSQFLSKVGIDKLPLVFLLVAITALAFSSSYSRLLNRLPLQKIMTRTYVISIFSLLTFAMMMEMHVLEYWMSYFFYIGVALFGLITTSQFWLLANLVFSSLEAKRLFGFIGAGAIAGGISGGYITSILTQFMNSHILLFVASGLLIISLVLNQKIFLTFLPSYNTTGKNNPANTHQEYPLRLIRNSKHLSYLALIIGISVVVSKLVEFQFSAIASARIKDPDQLTSFFGFWFSTSNAVALGIQLLITQRVVGTLGVGRSLFVLPGALFAGTLAVLNTPILWAGTTLKLLDISLKQSINKAATELLILPVPMAIKSQAKTYIDVFVDTTATGIGGIMLIFLVNGLNLSIRAVCIMVLVLISLWIFLAVRVRREYVLAFQQRLGLLPHMRNENDLVLSKTSVASGMRTTLQSGSTEQILFVLHTIEENKDLRLMNDVIPLLAHESPKVRHAALNCLYYHTDHSITKLIEPLLKDPDDIVRSRAFSSLLAHTRQNREKFINDYLKDPDPAISGAALVGLATETRDNIEMQREFLLEERLLENISRSGNTGLPEDMIASKLIVTRAIGYGKITSFYPILNQYLKDENPAVMKQAILAAGNTQDPVYISVLLGFLPDKISEQTAKKALAKYNPSALLPVLYEVSNDKTTPYEILIKLPSLAQTMDTQQAVDFLFNLLVHPHPSTLKIEVLEVLHSLKEKFPHLTISNKRIMSFLMQETGLYKDTLALSYAAQQSRKNLNEAPDITSARNELIDLLERKLDHNLKRIFWIVGLHYPPGMILPLYEDLRHQDQNIRISTVELLDNILEPAYKKVVISLVESAMQNNLSSHDLERLDLDVPTEYSSYESLLKGEDDKVKLVVLKIIESLKDPVLDPLIHMAANDEHQQVKAYAEKLVNSMPSHNLIN</sequence>
<evidence type="ECO:0000256" key="1">
    <source>
        <dbReference type="SAM" id="Phobius"/>
    </source>
</evidence>
<keyword evidence="1" id="KW-1133">Transmembrane helix</keyword>
<protein>
    <recommendedName>
        <fullName evidence="4">ADP,ATP carrier protein</fullName>
    </recommendedName>
</protein>